<dbReference type="OrthoDB" id="3272969at2"/>
<evidence type="ECO:0000313" key="9">
    <source>
        <dbReference type="EMBL" id="RYB89979.1"/>
    </source>
</evidence>
<dbReference type="Pfam" id="PF00512">
    <property type="entry name" value="HisKA"/>
    <property type="match status" value="1"/>
</dbReference>
<comment type="subcellular location">
    <subcellularLocation>
        <location evidence="2">Cell membrane</location>
    </subcellularLocation>
</comment>
<dbReference type="InterPro" id="IPR003018">
    <property type="entry name" value="GAF"/>
</dbReference>
<dbReference type="SUPFAM" id="SSF55781">
    <property type="entry name" value="GAF domain-like"/>
    <property type="match status" value="2"/>
</dbReference>
<evidence type="ECO:0000256" key="4">
    <source>
        <dbReference type="ARBA" id="ARBA00022553"/>
    </source>
</evidence>
<dbReference type="InterPro" id="IPR029016">
    <property type="entry name" value="GAF-like_dom_sf"/>
</dbReference>
<dbReference type="PROSITE" id="PS50109">
    <property type="entry name" value="HIS_KIN"/>
    <property type="match status" value="1"/>
</dbReference>
<accession>A0A4Q2RQJ4</accession>
<sequence length="583" mass="62830">MDEVIERKHGPGLLRLDESTREHLEVLAEGAAALAEFSLAAISIRDGDELEVVAAYGPGVADAIVGRRLPVALLEAELANSDEWGPWRFVPHDRETPEIADYGYVSDDVVVDSPNAWHPRDLLAAPLLDDDGELLGVLSVDVPLDGLRPGKLQRELLEKCAVVTRRAALVALERMALGEQVRLASQAREIVRRALSEPSLDLVVEASRAAIMSCFDSIGMWFLALDAQGGTTSAWYAADAAAGVDPGTYGVEDMLMQVSRTAWDDQRVVPLHAARREDEGPTAADLERLSELLEQVGIGSALLVPLGAGSECTGFIALARPSRKREWTPVELDVALDIGHDLGIAVANARQVDQLRRIDSYRTELVNTLAHELRNPLFTVAANLEMLEDAELEPHDQKSVASASRGVARLSGVLEDLLTMARVADPHAVLESETVNLLELLAVVEEECGGVAAAKDVDFVVHPPAEPFLVSGSPDELVRMLCNLSSNAVKYTDAGGRVDVRLTRAGAEVVVTVQDTGIGISEEDQRQLFQEFFRSTNPDALERPGTGLGLAIVERIARRHSGHVELSSRAGDGTTVSVTLPLD</sequence>
<keyword evidence="6 9" id="KW-0418">Kinase</keyword>
<dbReference type="SUPFAM" id="SSF55874">
    <property type="entry name" value="ATPase domain of HSP90 chaperone/DNA topoisomerase II/histidine kinase"/>
    <property type="match status" value="1"/>
</dbReference>
<dbReference type="Pfam" id="PF02518">
    <property type="entry name" value="HATPase_c"/>
    <property type="match status" value="1"/>
</dbReference>
<dbReference type="GO" id="GO:0005886">
    <property type="term" value="C:plasma membrane"/>
    <property type="evidence" value="ECO:0007669"/>
    <property type="project" value="UniProtKB-SubCell"/>
</dbReference>
<evidence type="ECO:0000259" key="8">
    <source>
        <dbReference type="PROSITE" id="PS50109"/>
    </source>
</evidence>
<evidence type="ECO:0000313" key="10">
    <source>
        <dbReference type="Proteomes" id="UP000294071"/>
    </source>
</evidence>
<dbReference type="PANTHER" id="PTHR43711">
    <property type="entry name" value="TWO-COMPONENT HISTIDINE KINASE"/>
    <property type="match status" value="1"/>
</dbReference>
<dbReference type="Gene3D" id="3.30.450.40">
    <property type="match status" value="2"/>
</dbReference>
<protein>
    <recommendedName>
        <fullName evidence="3">histidine kinase</fullName>
        <ecNumber evidence="3">2.7.13.3</ecNumber>
    </recommendedName>
</protein>
<dbReference type="EC" id="2.7.13.3" evidence="3"/>
<dbReference type="SUPFAM" id="SSF47384">
    <property type="entry name" value="Homodimeric domain of signal transducing histidine kinase"/>
    <property type="match status" value="1"/>
</dbReference>
<comment type="catalytic activity">
    <reaction evidence="1">
        <text>ATP + protein L-histidine = ADP + protein N-phospho-L-histidine.</text>
        <dbReference type="EC" id="2.7.13.3"/>
    </reaction>
</comment>
<feature type="domain" description="Histidine kinase" evidence="8">
    <location>
        <begin position="368"/>
        <end position="583"/>
    </location>
</feature>
<dbReference type="RefSeq" id="WP_129402351.1">
    <property type="nucleotide sequence ID" value="NZ_SDWT01000006.1"/>
</dbReference>
<keyword evidence="7" id="KW-0902">Two-component regulatory system</keyword>
<reference evidence="9 10" key="1">
    <citation type="submission" date="2019-01" db="EMBL/GenBank/DDBJ databases">
        <title>Novel species of Nocardioides.</title>
        <authorList>
            <person name="Liu Q."/>
            <person name="Xin Y.-H."/>
        </authorList>
    </citation>
    <scope>NUCLEOTIDE SEQUENCE [LARGE SCALE GENOMIC DNA]</scope>
    <source>
        <strain evidence="9 10">CGMCC 4.6882</strain>
    </source>
</reference>
<dbReference type="EMBL" id="SDWT01000006">
    <property type="protein sequence ID" value="RYB89979.1"/>
    <property type="molecule type" value="Genomic_DNA"/>
</dbReference>
<gene>
    <name evidence="9" type="ORF">EUA93_21225</name>
</gene>
<dbReference type="AlphaFoldDB" id="A0A4Q2RQJ4"/>
<dbReference type="InterPro" id="IPR036890">
    <property type="entry name" value="HATPase_C_sf"/>
</dbReference>
<proteinExistence type="predicted"/>
<keyword evidence="4" id="KW-0597">Phosphoprotein</keyword>
<dbReference type="SMART" id="SM00388">
    <property type="entry name" value="HisKA"/>
    <property type="match status" value="1"/>
</dbReference>
<evidence type="ECO:0000256" key="2">
    <source>
        <dbReference type="ARBA" id="ARBA00004236"/>
    </source>
</evidence>
<dbReference type="InterPro" id="IPR003661">
    <property type="entry name" value="HisK_dim/P_dom"/>
</dbReference>
<dbReference type="PANTHER" id="PTHR43711:SF28">
    <property type="entry name" value="SENSOR HISTIDINE KINASE YXDK"/>
    <property type="match status" value="1"/>
</dbReference>
<dbReference type="InterPro" id="IPR050736">
    <property type="entry name" value="Sensor_HK_Regulatory"/>
</dbReference>
<keyword evidence="10" id="KW-1185">Reference proteome</keyword>
<dbReference type="PRINTS" id="PR00344">
    <property type="entry name" value="BCTRLSENSOR"/>
</dbReference>
<dbReference type="Gene3D" id="3.30.565.10">
    <property type="entry name" value="Histidine kinase-like ATPase, C-terminal domain"/>
    <property type="match status" value="1"/>
</dbReference>
<dbReference type="Gene3D" id="1.10.287.130">
    <property type="match status" value="1"/>
</dbReference>
<dbReference type="InterPro" id="IPR004358">
    <property type="entry name" value="Sig_transdc_His_kin-like_C"/>
</dbReference>
<dbReference type="InterPro" id="IPR036097">
    <property type="entry name" value="HisK_dim/P_sf"/>
</dbReference>
<dbReference type="InterPro" id="IPR003594">
    <property type="entry name" value="HATPase_dom"/>
</dbReference>
<organism evidence="9 10">
    <name type="scientific">Nocardioides oleivorans</name>
    <dbReference type="NCBI Taxonomy" id="273676"/>
    <lineage>
        <taxon>Bacteria</taxon>
        <taxon>Bacillati</taxon>
        <taxon>Actinomycetota</taxon>
        <taxon>Actinomycetes</taxon>
        <taxon>Propionibacteriales</taxon>
        <taxon>Nocardioidaceae</taxon>
        <taxon>Nocardioides</taxon>
    </lineage>
</organism>
<dbReference type="Proteomes" id="UP000294071">
    <property type="component" value="Unassembled WGS sequence"/>
</dbReference>
<comment type="caution">
    <text evidence="9">The sequence shown here is derived from an EMBL/GenBank/DDBJ whole genome shotgun (WGS) entry which is preliminary data.</text>
</comment>
<name>A0A4Q2RQJ4_9ACTN</name>
<dbReference type="GO" id="GO:0000155">
    <property type="term" value="F:phosphorelay sensor kinase activity"/>
    <property type="evidence" value="ECO:0007669"/>
    <property type="project" value="InterPro"/>
</dbReference>
<evidence type="ECO:0000256" key="5">
    <source>
        <dbReference type="ARBA" id="ARBA00022679"/>
    </source>
</evidence>
<keyword evidence="5" id="KW-0808">Transferase</keyword>
<evidence type="ECO:0000256" key="3">
    <source>
        <dbReference type="ARBA" id="ARBA00012438"/>
    </source>
</evidence>
<dbReference type="SMART" id="SM00065">
    <property type="entry name" value="GAF"/>
    <property type="match status" value="1"/>
</dbReference>
<dbReference type="CDD" id="cd00082">
    <property type="entry name" value="HisKA"/>
    <property type="match status" value="1"/>
</dbReference>
<evidence type="ECO:0000256" key="6">
    <source>
        <dbReference type="ARBA" id="ARBA00022777"/>
    </source>
</evidence>
<dbReference type="SMART" id="SM00387">
    <property type="entry name" value="HATPase_c"/>
    <property type="match status" value="1"/>
</dbReference>
<evidence type="ECO:0000256" key="7">
    <source>
        <dbReference type="ARBA" id="ARBA00023012"/>
    </source>
</evidence>
<evidence type="ECO:0000256" key="1">
    <source>
        <dbReference type="ARBA" id="ARBA00000085"/>
    </source>
</evidence>
<dbReference type="FunFam" id="3.30.565.10:FF:000006">
    <property type="entry name" value="Sensor histidine kinase WalK"/>
    <property type="match status" value="1"/>
</dbReference>
<dbReference type="InterPro" id="IPR005467">
    <property type="entry name" value="His_kinase_dom"/>
</dbReference>